<dbReference type="KEGG" id="hau:Haur_1381"/>
<gene>
    <name evidence="1" type="ordered locus">Haur_1381</name>
</gene>
<dbReference type="EMBL" id="CP000875">
    <property type="protein sequence ID" value="ABX04026.1"/>
    <property type="molecule type" value="Genomic_DNA"/>
</dbReference>
<dbReference type="InParanoid" id="A9B2I1"/>
<name>A9B2I1_HERA2</name>
<dbReference type="HOGENOM" id="CLU_1728849_0_0_0"/>
<protein>
    <submittedName>
        <fullName evidence="1">Uncharacterized protein</fullName>
    </submittedName>
</protein>
<dbReference type="STRING" id="316274.Haur_1381"/>
<organism evidence="1 2">
    <name type="scientific">Herpetosiphon aurantiacus (strain ATCC 23779 / DSM 785 / 114-95)</name>
    <dbReference type="NCBI Taxonomy" id="316274"/>
    <lineage>
        <taxon>Bacteria</taxon>
        <taxon>Bacillati</taxon>
        <taxon>Chloroflexota</taxon>
        <taxon>Chloroflexia</taxon>
        <taxon>Herpetosiphonales</taxon>
        <taxon>Herpetosiphonaceae</taxon>
        <taxon>Herpetosiphon</taxon>
    </lineage>
</organism>
<dbReference type="AlphaFoldDB" id="A9B2I1"/>
<evidence type="ECO:0000313" key="1">
    <source>
        <dbReference type="EMBL" id="ABX04026.1"/>
    </source>
</evidence>
<dbReference type="Proteomes" id="UP000000787">
    <property type="component" value="Chromosome"/>
</dbReference>
<dbReference type="BioCyc" id="HAUR316274:GHYA-1402-MONOMER"/>
<accession>A9B2I1</accession>
<reference evidence="1 2" key="1">
    <citation type="journal article" date="2011" name="Stand. Genomic Sci.">
        <title>Complete genome sequence of the filamentous gliding predatory bacterium Herpetosiphon aurantiacus type strain (114-95(T)).</title>
        <authorList>
            <person name="Kiss H."/>
            <person name="Nett M."/>
            <person name="Domin N."/>
            <person name="Martin K."/>
            <person name="Maresca J.A."/>
            <person name="Copeland A."/>
            <person name="Lapidus A."/>
            <person name="Lucas S."/>
            <person name="Berry K.W."/>
            <person name="Glavina Del Rio T."/>
            <person name="Dalin E."/>
            <person name="Tice H."/>
            <person name="Pitluck S."/>
            <person name="Richardson P."/>
            <person name="Bruce D."/>
            <person name="Goodwin L."/>
            <person name="Han C."/>
            <person name="Detter J.C."/>
            <person name="Schmutz J."/>
            <person name="Brettin T."/>
            <person name="Land M."/>
            <person name="Hauser L."/>
            <person name="Kyrpides N.C."/>
            <person name="Ivanova N."/>
            <person name="Goker M."/>
            <person name="Woyke T."/>
            <person name="Klenk H.P."/>
            <person name="Bryant D.A."/>
        </authorList>
    </citation>
    <scope>NUCLEOTIDE SEQUENCE [LARGE SCALE GENOMIC DNA]</scope>
    <source>
        <strain evidence="2">ATCC 23779 / DSM 785 / 114-95</strain>
    </source>
</reference>
<sequence>MAATSETLDDCDSGQLPPAWVEAYAQQVRDCFSLQGWDIYVRPMTKEQHDEEPTTAGLAHVNHRYSNAVIEYWDQQPVEPLKRVLVHEFLHILVAPLTTLIEAMLLEIPVKRRGMFMHEMQIHAEEQVVTALTRIIFPLLQQSLAAHAIEE</sequence>
<keyword evidence="2" id="KW-1185">Reference proteome</keyword>
<proteinExistence type="predicted"/>
<evidence type="ECO:0000313" key="2">
    <source>
        <dbReference type="Proteomes" id="UP000000787"/>
    </source>
</evidence>